<dbReference type="Proteomes" id="UP001632037">
    <property type="component" value="Unassembled WGS sequence"/>
</dbReference>
<evidence type="ECO:0000256" key="6">
    <source>
        <dbReference type="ARBA" id="ARBA00023026"/>
    </source>
</evidence>
<proteinExistence type="inferred from homology"/>
<dbReference type="Pfam" id="PF22748">
    <property type="entry name" value="PexRD54_WY"/>
    <property type="match status" value="1"/>
</dbReference>
<name>A0ABD3FYZ5_9STRA</name>
<keyword evidence="9" id="KW-1185">Reference proteome</keyword>
<keyword evidence="4" id="KW-0964">Secreted</keyword>
<dbReference type="AlphaFoldDB" id="A0ABD3FYZ5"/>
<organism evidence="8 9">
    <name type="scientific">Phytophthora oleae</name>
    <dbReference type="NCBI Taxonomy" id="2107226"/>
    <lineage>
        <taxon>Eukaryota</taxon>
        <taxon>Sar</taxon>
        <taxon>Stramenopiles</taxon>
        <taxon>Oomycota</taxon>
        <taxon>Peronosporomycetes</taxon>
        <taxon>Peronosporales</taxon>
        <taxon>Peronosporaceae</taxon>
        <taxon>Phytophthora</taxon>
    </lineage>
</organism>
<evidence type="ECO:0000256" key="3">
    <source>
        <dbReference type="ARBA" id="ARBA00010400"/>
    </source>
</evidence>
<keyword evidence="5" id="KW-0732">Signal</keyword>
<feature type="domain" description="RxLR effector PexRD54 WY" evidence="7">
    <location>
        <begin position="9"/>
        <end position="46"/>
    </location>
</feature>
<dbReference type="InterPro" id="IPR054463">
    <property type="entry name" value="PexRD54_WY"/>
</dbReference>
<gene>
    <name evidence="8" type="ORF">V7S43_004065</name>
</gene>
<evidence type="ECO:0000256" key="5">
    <source>
        <dbReference type="ARBA" id="ARBA00022729"/>
    </source>
</evidence>
<comment type="subcellular location">
    <subcellularLocation>
        <location evidence="1">Host cell</location>
    </subcellularLocation>
    <subcellularLocation>
        <location evidence="2">Secreted</location>
    </subcellularLocation>
</comment>
<comment type="caution">
    <text evidence="8">The sequence shown here is derived from an EMBL/GenBank/DDBJ whole genome shotgun (WGS) entry which is preliminary data.</text>
</comment>
<sequence>MVEKARMDEWLTLRKYEPKDAFRFLNLNEAGGKTFSSPNFELWGKYLNDFNKRYPDKKTTVINGIRENYIDLLLIRILDEAEKVPSTEKLAKNLETALIDKWVDEKVTVAYLKRWIGHVPS</sequence>
<evidence type="ECO:0000259" key="7">
    <source>
        <dbReference type="Pfam" id="PF22748"/>
    </source>
</evidence>
<keyword evidence="6" id="KW-0843">Virulence</keyword>
<accession>A0ABD3FYZ5</accession>
<reference evidence="8 9" key="1">
    <citation type="submission" date="2024-09" db="EMBL/GenBank/DDBJ databases">
        <title>Genome sequencing and assembly of Phytophthora oleae, isolate VK10A, causative agent of rot of olive drupes.</title>
        <authorList>
            <person name="Conti Taguali S."/>
            <person name="Riolo M."/>
            <person name="La Spada F."/>
            <person name="Cacciola S.O."/>
            <person name="Dionisio G."/>
        </authorList>
    </citation>
    <scope>NUCLEOTIDE SEQUENCE [LARGE SCALE GENOMIC DNA]</scope>
    <source>
        <strain evidence="8 9">VK10A</strain>
    </source>
</reference>
<evidence type="ECO:0000256" key="2">
    <source>
        <dbReference type="ARBA" id="ARBA00004613"/>
    </source>
</evidence>
<protein>
    <recommendedName>
        <fullName evidence="7">RxLR effector PexRD54 WY domain-containing protein</fullName>
    </recommendedName>
</protein>
<evidence type="ECO:0000313" key="8">
    <source>
        <dbReference type="EMBL" id="KAL3670880.1"/>
    </source>
</evidence>
<comment type="similarity">
    <text evidence="3">Belongs to the RxLR effector family.</text>
</comment>
<evidence type="ECO:0000256" key="1">
    <source>
        <dbReference type="ARBA" id="ARBA00004340"/>
    </source>
</evidence>
<dbReference type="EMBL" id="JBIMZQ010000006">
    <property type="protein sequence ID" value="KAL3670880.1"/>
    <property type="molecule type" value="Genomic_DNA"/>
</dbReference>
<evidence type="ECO:0000256" key="4">
    <source>
        <dbReference type="ARBA" id="ARBA00022525"/>
    </source>
</evidence>
<evidence type="ECO:0000313" key="9">
    <source>
        <dbReference type="Proteomes" id="UP001632037"/>
    </source>
</evidence>